<dbReference type="Pfam" id="PF02686">
    <property type="entry name" value="GatC"/>
    <property type="match status" value="1"/>
</dbReference>
<dbReference type="AlphaFoldDB" id="F5L447"/>
<dbReference type="GO" id="GO:0005524">
    <property type="term" value="F:ATP binding"/>
    <property type="evidence" value="ECO:0007669"/>
    <property type="project" value="UniProtKB-KW"/>
</dbReference>
<dbReference type="PANTHER" id="PTHR15004">
    <property type="entry name" value="GLUTAMYL-TRNA(GLN) AMIDOTRANSFERASE SUBUNIT C, MITOCHONDRIAL"/>
    <property type="match status" value="1"/>
</dbReference>
<dbReference type="InterPro" id="IPR036113">
    <property type="entry name" value="Asp/Glu-ADT_sf_sub_c"/>
</dbReference>
<dbReference type="EMBL" id="AFCE01000073">
    <property type="protein sequence ID" value="EGL83887.1"/>
    <property type="molecule type" value="Genomic_DNA"/>
</dbReference>
<dbReference type="OrthoDB" id="9813938at2"/>
<comment type="catalytic activity">
    <reaction evidence="5 6">
        <text>L-glutamyl-tRNA(Gln) + L-glutamine + ATP + H2O = L-glutaminyl-tRNA(Gln) + L-glutamate + ADP + phosphate + H(+)</text>
        <dbReference type="Rhea" id="RHEA:17521"/>
        <dbReference type="Rhea" id="RHEA-COMP:9681"/>
        <dbReference type="Rhea" id="RHEA-COMP:9684"/>
        <dbReference type="ChEBI" id="CHEBI:15377"/>
        <dbReference type="ChEBI" id="CHEBI:15378"/>
        <dbReference type="ChEBI" id="CHEBI:29985"/>
        <dbReference type="ChEBI" id="CHEBI:30616"/>
        <dbReference type="ChEBI" id="CHEBI:43474"/>
        <dbReference type="ChEBI" id="CHEBI:58359"/>
        <dbReference type="ChEBI" id="CHEBI:78520"/>
        <dbReference type="ChEBI" id="CHEBI:78521"/>
        <dbReference type="ChEBI" id="CHEBI:456216"/>
    </reaction>
</comment>
<sequence length="97" mass="11009">MSTISKQEVEHVAHLARLNLTEEEKEQFTKQLDSILNFAQKLNELDTENVEPTSHVLPLVNVMRDDVPHESLPVEEALQNTAEHQDGQVKVPSVLEE</sequence>
<evidence type="ECO:0000313" key="9">
    <source>
        <dbReference type="Proteomes" id="UP000010716"/>
    </source>
</evidence>
<dbReference type="GO" id="GO:0070681">
    <property type="term" value="P:glutaminyl-tRNAGln biosynthesis via transamidation"/>
    <property type="evidence" value="ECO:0007669"/>
    <property type="project" value="TreeGrafter"/>
</dbReference>
<accession>F5L447</accession>
<dbReference type="RefSeq" id="WP_007502910.1">
    <property type="nucleotide sequence ID" value="NZ_AFCE01000073.1"/>
</dbReference>
<dbReference type="SUPFAM" id="SSF141000">
    <property type="entry name" value="Glu-tRNAGln amidotransferase C subunit"/>
    <property type="match status" value="1"/>
</dbReference>
<comment type="subunit">
    <text evidence="2 6">Heterotrimer of A, B and C subunits.</text>
</comment>
<comment type="catalytic activity">
    <reaction evidence="4 6">
        <text>L-aspartyl-tRNA(Asn) + L-glutamine + ATP + H2O = L-asparaginyl-tRNA(Asn) + L-glutamate + ADP + phosphate + 2 H(+)</text>
        <dbReference type="Rhea" id="RHEA:14513"/>
        <dbReference type="Rhea" id="RHEA-COMP:9674"/>
        <dbReference type="Rhea" id="RHEA-COMP:9677"/>
        <dbReference type="ChEBI" id="CHEBI:15377"/>
        <dbReference type="ChEBI" id="CHEBI:15378"/>
        <dbReference type="ChEBI" id="CHEBI:29985"/>
        <dbReference type="ChEBI" id="CHEBI:30616"/>
        <dbReference type="ChEBI" id="CHEBI:43474"/>
        <dbReference type="ChEBI" id="CHEBI:58359"/>
        <dbReference type="ChEBI" id="CHEBI:78515"/>
        <dbReference type="ChEBI" id="CHEBI:78516"/>
        <dbReference type="ChEBI" id="CHEBI:456216"/>
    </reaction>
</comment>
<reference evidence="7 9" key="1">
    <citation type="journal article" date="2011" name="J. Bacteriol.">
        <title>Draft genome sequence of the thermoalkaliphilic Caldalkalibacillus thermarum strain TA2.A1.</title>
        <authorList>
            <person name="Kalamorz F."/>
            <person name="Keis S."/>
            <person name="McMillan D.G."/>
            <person name="Olsson K."/>
            <person name="Stanton J.A."/>
            <person name="Stockwell P."/>
            <person name="Black M.A."/>
            <person name="Klingeman D.M."/>
            <person name="Land M.L."/>
            <person name="Han C.S."/>
            <person name="Martin S.L."/>
            <person name="Becher S.A."/>
            <person name="Peddie C.J."/>
            <person name="Morgan H.W."/>
            <person name="Matthies D."/>
            <person name="Preiss L."/>
            <person name="Meier T."/>
            <person name="Brown S.D."/>
            <person name="Cook G.M."/>
        </authorList>
    </citation>
    <scope>NUCLEOTIDE SEQUENCE [LARGE SCALE GENOMIC DNA]</scope>
    <source>
        <strain evidence="7 9">TA2.A1</strain>
    </source>
</reference>
<keyword evidence="6" id="KW-0067">ATP-binding</keyword>
<dbReference type="KEGG" id="cthu:HUR95_04730"/>
<evidence type="ECO:0000313" key="7">
    <source>
        <dbReference type="EMBL" id="EGL83887.1"/>
    </source>
</evidence>
<organism evidence="7 9">
    <name type="scientific">Caldalkalibacillus thermarum (strain TA2.A1)</name>
    <dbReference type="NCBI Taxonomy" id="986075"/>
    <lineage>
        <taxon>Bacteria</taxon>
        <taxon>Bacillati</taxon>
        <taxon>Bacillota</taxon>
        <taxon>Bacilli</taxon>
        <taxon>Bacillales</taxon>
        <taxon>Bacillaceae</taxon>
        <taxon>Caldalkalibacillus</taxon>
    </lineage>
</organism>
<dbReference type="Proteomes" id="UP000825179">
    <property type="component" value="Chromosome"/>
</dbReference>
<dbReference type="EC" id="6.3.5.-" evidence="6"/>
<evidence type="ECO:0000256" key="2">
    <source>
        <dbReference type="ARBA" id="ARBA00011123"/>
    </source>
</evidence>
<evidence type="ECO:0000313" key="8">
    <source>
        <dbReference type="EMBL" id="QZT34652.1"/>
    </source>
</evidence>
<dbReference type="GO" id="GO:0006412">
    <property type="term" value="P:translation"/>
    <property type="evidence" value="ECO:0007669"/>
    <property type="project" value="UniProtKB-UniRule"/>
</dbReference>
<comment type="function">
    <text evidence="3 6">Allows the formation of correctly charged Asn-tRNA(Asn) or Gln-tRNA(Gln) through the transamidation of misacylated Asp-tRNA(Asn) or Glu-tRNA(Gln) in organisms which lack either or both of asparaginyl-tRNA or glutaminyl-tRNA synthetases. The reaction takes place in the presence of glutamine and ATP through an activated phospho-Asp-tRNA(Asn) or phospho-Glu-tRNA(Gln).</text>
</comment>
<dbReference type="Gene3D" id="1.10.20.60">
    <property type="entry name" value="Glu-tRNAGln amidotransferase C subunit, N-terminal domain"/>
    <property type="match status" value="1"/>
</dbReference>
<reference evidence="8 10" key="2">
    <citation type="journal article" date="2020" name="Extremophiles">
        <title>Genomic analysis of Caldalkalibacillus thermarum TA2.A1 reveals aerobic alkaliphilic metabolism and evolutionary hallmarks linking alkaliphilic bacteria and plant life.</title>
        <authorList>
            <person name="de Jong S.I."/>
            <person name="van den Broek M.A."/>
            <person name="Merkel A.Y."/>
            <person name="de la Torre Cortes P."/>
            <person name="Kalamorz F."/>
            <person name="Cook G.M."/>
            <person name="van Loosdrecht M.C.M."/>
            <person name="McMillan D.G.G."/>
        </authorList>
    </citation>
    <scope>NUCLEOTIDE SEQUENCE [LARGE SCALE GENOMIC DNA]</scope>
    <source>
        <strain evidence="8 10">TA2.A1</strain>
    </source>
</reference>
<evidence type="ECO:0000256" key="1">
    <source>
        <dbReference type="ARBA" id="ARBA00010757"/>
    </source>
</evidence>
<keyword evidence="6" id="KW-0436">Ligase</keyword>
<dbReference type="Proteomes" id="UP000010716">
    <property type="component" value="Unassembled WGS sequence"/>
</dbReference>
<gene>
    <name evidence="6 8" type="primary">gatC</name>
    <name evidence="7" type="ORF">CathTA2_0568</name>
    <name evidence="8" type="ORF">HUR95_04730</name>
</gene>
<keyword evidence="6" id="KW-0547">Nucleotide-binding</keyword>
<evidence type="ECO:0000256" key="5">
    <source>
        <dbReference type="ARBA" id="ARBA00047913"/>
    </source>
</evidence>
<proteinExistence type="inferred from homology"/>
<dbReference type="EMBL" id="CP082237">
    <property type="protein sequence ID" value="QZT34652.1"/>
    <property type="molecule type" value="Genomic_DNA"/>
</dbReference>
<dbReference type="NCBIfam" id="TIGR00135">
    <property type="entry name" value="gatC"/>
    <property type="match status" value="1"/>
</dbReference>
<protein>
    <recommendedName>
        <fullName evidence="6">Aspartyl/glutamyl-tRNA(Asn/Gln) amidotransferase subunit C</fullName>
        <shortName evidence="6">Asp/Glu-ADT subunit C</shortName>
        <ecNumber evidence="6">6.3.5.-</ecNumber>
    </recommendedName>
</protein>
<dbReference type="HAMAP" id="MF_00122">
    <property type="entry name" value="GatC"/>
    <property type="match status" value="1"/>
</dbReference>
<evidence type="ECO:0000256" key="3">
    <source>
        <dbReference type="ARBA" id="ARBA00024799"/>
    </source>
</evidence>
<keyword evidence="6" id="KW-0648">Protein biosynthesis</keyword>
<reference evidence="8" key="3">
    <citation type="submission" date="2021-08" db="EMBL/GenBank/DDBJ databases">
        <authorList>
            <person name="de Jong S."/>
            <person name="van den Broek M."/>
            <person name="Merkel A."/>
            <person name="de la Torre Cortes P."/>
            <person name="Kalamorz F."/>
            <person name="Cook G."/>
            <person name="van Loosdrecht M."/>
            <person name="McMillan D."/>
        </authorList>
    </citation>
    <scope>NUCLEOTIDE SEQUENCE</scope>
    <source>
        <strain evidence="8">TA2.A1</strain>
    </source>
</reference>
<keyword evidence="10" id="KW-1185">Reference proteome</keyword>
<evidence type="ECO:0000313" key="10">
    <source>
        <dbReference type="Proteomes" id="UP000825179"/>
    </source>
</evidence>
<dbReference type="GO" id="GO:0016740">
    <property type="term" value="F:transferase activity"/>
    <property type="evidence" value="ECO:0007669"/>
    <property type="project" value="UniProtKB-KW"/>
</dbReference>
<dbReference type="InterPro" id="IPR003837">
    <property type="entry name" value="GatC"/>
</dbReference>
<dbReference type="GO" id="GO:0050567">
    <property type="term" value="F:glutaminyl-tRNA synthase (glutamine-hydrolyzing) activity"/>
    <property type="evidence" value="ECO:0007669"/>
    <property type="project" value="UniProtKB-UniRule"/>
</dbReference>
<dbReference type="eggNOG" id="COG0721">
    <property type="taxonomic scope" value="Bacteria"/>
</dbReference>
<comment type="similarity">
    <text evidence="1 6">Belongs to the GatC family.</text>
</comment>
<keyword evidence="7" id="KW-0808">Transferase</keyword>
<evidence type="ECO:0000256" key="6">
    <source>
        <dbReference type="HAMAP-Rule" id="MF_00122"/>
    </source>
</evidence>
<name>F5L447_CALTT</name>
<dbReference type="GO" id="GO:0006450">
    <property type="term" value="P:regulation of translational fidelity"/>
    <property type="evidence" value="ECO:0007669"/>
    <property type="project" value="InterPro"/>
</dbReference>
<evidence type="ECO:0000256" key="4">
    <source>
        <dbReference type="ARBA" id="ARBA00047380"/>
    </source>
</evidence>
<dbReference type="PANTHER" id="PTHR15004:SF0">
    <property type="entry name" value="GLUTAMYL-TRNA(GLN) AMIDOTRANSFERASE SUBUNIT C, MITOCHONDRIAL"/>
    <property type="match status" value="1"/>
</dbReference>